<organism evidence="1 2">
    <name type="scientific">Riccia fluitans</name>
    <dbReference type="NCBI Taxonomy" id="41844"/>
    <lineage>
        <taxon>Eukaryota</taxon>
        <taxon>Viridiplantae</taxon>
        <taxon>Streptophyta</taxon>
        <taxon>Embryophyta</taxon>
        <taxon>Marchantiophyta</taxon>
        <taxon>Marchantiopsida</taxon>
        <taxon>Marchantiidae</taxon>
        <taxon>Marchantiales</taxon>
        <taxon>Ricciaceae</taxon>
        <taxon>Riccia</taxon>
    </lineage>
</organism>
<proteinExistence type="predicted"/>
<reference evidence="1 2" key="1">
    <citation type="submission" date="2024-09" db="EMBL/GenBank/DDBJ databases">
        <title>Chromosome-scale assembly of Riccia fluitans.</title>
        <authorList>
            <person name="Paukszto L."/>
            <person name="Sawicki J."/>
            <person name="Karawczyk K."/>
            <person name="Piernik-Szablinska J."/>
            <person name="Szczecinska M."/>
            <person name="Mazdziarz M."/>
        </authorList>
    </citation>
    <scope>NUCLEOTIDE SEQUENCE [LARGE SCALE GENOMIC DNA]</scope>
    <source>
        <strain evidence="1">Rf_01</strain>
        <tissue evidence="1">Aerial parts of the thallus</tissue>
    </source>
</reference>
<evidence type="ECO:0000313" key="2">
    <source>
        <dbReference type="Proteomes" id="UP001605036"/>
    </source>
</evidence>
<dbReference type="EMBL" id="JBHFFA010000004">
    <property type="protein sequence ID" value="KAL2630443.1"/>
    <property type="molecule type" value="Genomic_DNA"/>
</dbReference>
<sequence length="86" mass="9536">MASSSRKRKGKKPIVHPEIDEGNLLPVELQLPTISVQKDKKSGPSISVEERDAVAEYSTKFGLFMESRWAPSRIRSENALVGLIPC</sequence>
<keyword evidence="2" id="KW-1185">Reference proteome</keyword>
<name>A0ABD1YIF3_9MARC</name>
<protein>
    <submittedName>
        <fullName evidence="1">Uncharacterized protein</fullName>
    </submittedName>
</protein>
<dbReference type="AlphaFoldDB" id="A0ABD1YIF3"/>
<evidence type="ECO:0000313" key="1">
    <source>
        <dbReference type="EMBL" id="KAL2630443.1"/>
    </source>
</evidence>
<comment type="caution">
    <text evidence="1">The sequence shown here is derived from an EMBL/GenBank/DDBJ whole genome shotgun (WGS) entry which is preliminary data.</text>
</comment>
<gene>
    <name evidence="1" type="ORF">R1flu_015129</name>
</gene>
<accession>A0ABD1YIF3</accession>
<dbReference type="Proteomes" id="UP001605036">
    <property type="component" value="Unassembled WGS sequence"/>
</dbReference>